<name>A0A9P6SQB1_9FUNG</name>
<accession>A0A9P6SQB1</accession>
<organism evidence="3 4">
    <name type="scientific">Entomortierella chlamydospora</name>
    <dbReference type="NCBI Taxonomy" id="101097"/>
    <lineage>
        <taxon>Eukaryota</taxon>
        <taxon>Fungi</taxon>
        <taxon>Fungi incertae sedis</taxon>
        <taxon>Mucoromycota</taxon>
        <taxon>Mortierellomycotina</taxon>
        <taxon>Mortierellomycetes</taxon>
        <taxon>Mortierellales</taxon>
        <taxon>Mortierellaceae</taxon>
        <taxon>Entomortierella</taxon>
    </lineage>
</organism>
<evidence type="ECO:0000256" key="1">
    <source>
        <dbReference type="SAM" id="MobiDB-lite"/>
    </source>
</evidence>
<comment type="caution">
    <text evidence="3">The sequence shown here is derived from an EMBL/GenBank/DDBJ whole genome shotgun (WGS) entry which is preliminary data.</text>
</comment>
<sequence>QTSTMRLSIASIALFAVSVLGVASAKDSLVEFGICTCFNPKFDASCCIPAKGFMMNDGNVCSTPDFKNSVKKYEACCSRSGGRSKCKPGYRDPKHWPPSDSYGCKA</sequence>
<evidence type="ECO:0000313" key="3">
    <source>
        <dbReference type="EMBL" id="KAF9991588.1"/>
    </source>
</evidence>
<keyword evidence="2" id="KW-0732">Signal</keyword>
<dbReference type="OrthoDB" id="2390373at2759"/>
<protein>
    <submittedName>
        <fullName evidence="3">Uncharacterized protein</fullName>
    </submittedName>
</protein>
<feature type="non-terminal residue" evidence="3">
    <location>
        <position position="1"/>
    </location>
</feature>
<evidence type="ECO:0000256" key="2">
    <source>
        <dbReference type="SAM" id="SignalP"/>
    </source>
</evidence>
<feature type="chain" id="PRO_5040290805" evidence="2">
    <location>
        <begin position="26"/>
        <end position="106"/>
    </location>
</feature>
<reference evidence="3" key="1">
    <citation type="journal article" date="2020" name="Fungal Divers.">
        <title>Resolving the Mortierellaceae phylogeny through synthesis of multi-gene phylogenetics and phylogenomics.</title>
        <authorList>
            <person name="Vandepol N."/>
            <person name="Liber J."/>
            <person name="Desiro A."/>
            <person name="Na H."/>
            <person name="Kennedy M."/>
            <person name="Barry K."/>
            <person name="Grigoriev I.V."/>
            <person name="Miller A.N."/>
            <person name="O'Donnell K."/>
            <person name="Stajich J.E."/>
            <person name="Bonito G."/>
        </authorList>
    </citation>
    <scope>NUCLEOTIDE SEQUENCE</scope>
    <source>
        <strain evidence="3">NRRL 2769</strain>
    </source>
</reference>
<dbReference type="AlphaFoldDB" id="A0A9P6SQB1"/>
<gene>
    <name evidence="3" type="ORF">BGZ80_009029</name>
</gene>
<keyword evidence="4" id="KW-1185">Reference proteome</keyword>
<dbReference type="Proteomes" id="UP000703661">
    <property type="component" value="Unassembled WGS sequence"/>
</dbReference>
<evidence type="ECO:0000313" key="4">
    <source>
        <dbReference type="Proteomes" id="UP000703661"/>
    </source>
</evidence>
<feature type="region of interest" description="Disordered" evidence="1">
    <location>
        <begin position="78"/>
        <end position="106"/>
    </location>
</feature>
<dbReference type="EMBL" id="JAAAID010005115">
    <property type="protein sequence ID" value="KAF9991588.1"/>
    <property type="molecule type" value="Genomic_DNA"/>
</dbReference>
<proteinExistence type="predicted"/>
<feature type="signal peptide" evidence="2">
    <location>
        <begin position="1"/>
        <end position="25"/>
    </location>
</feature>